<evidence type="ECO:0000313" key="2">
    <source>
        <dbReference type="EMBL" id="GAA4020831.1"/>
    </source>
</evidence>
<dbReference type="Proteomes" id="UP001501469">
    <property type="component" value="Unassembled WGS sequence"/>
</dbReference>
<keyword evidence="3" id="KW-1185">Reference proteome</keyword>
<keyword evidence="1" id="KW-0732">Signal</keyword>
<organism evidence="2 3">
    <name type="scientific">Hymenobacter glaciei</name>
    <dbReference type="NCBI Taxonomy" id="877209"/>
    <lineage>
        <taxon>Bacteria</taxon>
        <taxon>Pseudomonadati</taxon>
        <taxon>Bacteroidota</taxon>
        <taxon>Cytophagia</taxon>
        <taxon>Cytophagales</taxon>
        <taxon>Hymenobacteraceae</taxon>
        <taxon>Hymenobacter</taxon>
    </lineage>
</organism>
<dbReference type="EMBL" id="BAABDK010000001">
    <property type="protein sequence ID" value="GAA4020831.1"/>
    <property type="molecule type" value="Genomic_DNA"/>
</dbReference>
<reference evidence="3" key="1">
    <citation type="journal article" date="2019" name="Int. J. Syst. Evol. Microbiol.">
        <title>The Global Catalogue of Microorganisms (GCM) 10K type strain sequencing project: providing services to taxonomists for standard genome sequencing and annotation.</title>
        <authorList>
            <consortium name="The Broad Institute Genomics Platform"/>
            <consortium name="The Broad Institute Genome Sequencing Center for Infectious Disease"/>
            <person name="Wu L."/>
            <person name="Ma J."/>
        </authorList>
    </citation>
    <scope>NUCLEOTIDE SEQUENCE [LARGE SCALE GENOMIC DNA]</scope>
    <source>
        <strain evidence="3">JCM 17225</strain>
    </source>
</reference>
<proteinExistence type="predicted"/>
<protein>
    <recommendedName>
        <fullName evidence="4">Lipocalin-like domain-containing protein</fullName>
    </recommendedName>
</protein>
<evidence type="ECO:0008006" key="4">
    <source>
        <dbReference type="Google" id="ProtNLM"/>
    </source>
</evidence>
<gene>
    <name evidence="2" type="ORF">GCM10022409_00420</name>
</gene>
<evidence type="ECO:0000256" key="1">
    <source>
        <dbReference type="SAM" id="SignalP"/>
    </source>
</evidence>
<sequence>MFFTRYAPLVLGLLPAFSQPAAAQALPMPRPLAGTYRYTGYTVFDAESPNEPTAVRGVGGTLTLRPDGSYAKRLSLALGSRTVPFSQDGTYTLAGDSIRFAFRDQKGADVQRGTARLDSAGRHLTLTILGYPTGNQGVYELEAVPAETMVAPAPIPAPLPPTKTGRKRRR</sequence>
<comment type="caution">
    <text evidence="2">The sequence shown here is derived from an EMBL/GenBank/DDBJ whole genome shotgun (WGS) entry which is preliminary data.</text>
</comment>
<accession>A0ABP7T477</accession>
<evidence type="ECO:0000313" key="3">
    <source>
        <dbReference type="Proteomes" id="UP001501469"/>
    </source>
</evidence>
<name>A0ABP7T477_9BACT</name>
<feature type="chain" id="PRO_5045122509" description="Lipocalin-like domain-containing protein" evidence="1">
    <location>
        <begin position="24"/>
        <end position="170"/>
    </location>
</feature>
<feature type="signal peptide" evidence="1">
    <location>
        <begin position="1"/>
        <end position="23"/>
    </location>
</feature>